<dbReference type="GO" id="GO:0071513">
    <property type="term" value="C:phosphopantothenoylcysteine decarboxylase complex"/>
    <property type="evidence" value="ECO:0007669"/>
    <property type="project" value="TreeGrafter"/>
</dbReference>
<keyword evidence="8" id="KW-1185">Reference proteome</keyword>
<feature type="region of interest" description="Phosphopantothenoylcysteine decarboxylase" evidence="3">
    <location>
        <begin position="1"/>
        <end position="190"/>
    </location>
</feature>
<feature type="binding site" evidence="3">
    <location>
        <position position="289"/>
    </location>
    <ligand>
        <name>CTP</name>
        <dbReference type="ChEBI" id="CHEBI:37563"/>
    </ligand>
</feature>
<organism evidence="7 8">
    <name type="scientific">Trichlorobacter thiogenes</name>
    <dbReference type="NCBI Taxonomy" id="115783"/>
    <lineage>
        <taxon>Bacteria</taxon>
        <taxon>Pseudomonadati</taxon>
        <taxon>Thermodesulfobacteriota</taxon>
        <taxon>Desulfuromonadia</taxon>
        <taxon>Geobacterales</taxon>
        <taxon>Geobacteraceae</taxon>
        <taxon>Trichlorobacter</taxon>
    </lineage>
</organism>
<comment type="similarity">
    <text evidence="3 4">In the N-terminal section; belongs to the HFCD (homo-oligomeric flavin containing Cys decarboxylase) superfamily.</text>
</comment>
<feature type="domain" description="DNA/pantothenate metabolism flavoprotein C-terminal" evidence="6">
    <location>
        <begin position="186"/>
        <end position="395"/>
    </location>
</feature>
<dbReference type="GO" id="GO:0046872">
    <property type="term" value="F:metal ion binding"/>
    <property type="evidence" value="ECO:0007669"/>
    <property type="project" value="UniProtKB-KW"/>
</dbReference>
<dbReference type="EMBL" id="FUWR01000001">
    <property type="protein sequence ID" value="SJZ34214.1"/>
    <property type="molecule type" value="Genomic_DNA"/>
</dbReference>
<feature type="binding site" evidence="3">
    <location>
        <begin position="305"/>
        <end position="308"/>
    </location>
    <ligand>
        <name>CTP</name>
        <dbReference type="ChEBI" id="CHEBI:37563"/>
    </ligand>
</feature>
<evidence type="ECO:0000256" key="3">
    <source>
        <dbReference type="HAMAP-Rule" id="MF_02225"/>
    </source>
</evidence>
<sequence>MTELTGKTVVLGVTGGIAVYKAVELLRLLTKAGAEVHVIMTKAATEFVTPLTFQTLSGNPVSTELFNLYQEREIGHISLADRADLLLIAPATANVIGKIAHGIADDLLTTTVMATKAPVLLAPAMNVNMYQNPLYQENEARLRRHGYHFVDAESGSLACGWEGSGRLAQPGRIFDQACALLSQQDLAGETVLVTAGPTQEELDPVRYISNHSSGKMGYALAQAARHRGAKVILVSGPTCLEPPPGLELVRVVSARQMYEAVMTRAEGCSVVIKAAAVADYRPLLRNGDKLKKKDDNLTLELAKNPDILSQLGQLNPRPLLVGFAAETTDLQNNAAAKLAAKNLDMIVANDVSQEGAGFNVSTNIARLLYRDGRVEPLELMPKTRLAELILDRVGQLLQNKGRA</sequence>
<keyword evidence="3 4" id="KW-0436">Ligase</keyword>
<dbReference type="InterPro" id="IPR003382">
    <property type="entry name" value="Flavoprotein"/>
</dbReference>
<proteinExistence type="inferred from homology"/>
<dbReference type="EC" id="6.3.2.5" evidence="3"/>
<accession>A0A1T4JVP9</accession>
<evidence type="ECO:0000256" key="1">
    <source>
        <dbReference type="ARBA" id="ARBA00022793"/>
    </source>
</evidence>
<feature type="binding site" evidence="3">
    <location>
        <position position="279"/>
    </location>
    <ligand>
        <name>CTP</name>
        <dbReference type="ChEBI" id="CHEBI:37563"/>
    </ligand>
</feature>
<dbReference type="GO" id="GO:0010181">
    <property type="term" value="F:FMN binding"/>
    <property type="evidence" value="ECO:0007669"/>
    <property type="project" value="UniProtKB-UniRule"/>
</dbReference>
<dbReference type="PANTHER" id="PTHR14359">
    <property type="entry name" value="HOMO-OLIGOMERIC FLAVIN CONTAINING CYS DECARBOXYLASE FAMILY"/>
    <property type="match status" value="1"/>
</dbReference>
<comment type="caution">
    <text evidence="3">Lacks conserved residue(s) required for the propagation of feature annotation.</text>
</comment>
<protein>
    <recommendedName>
        <fullName evidence="3">Coenzyme A biosynthesis bifunctional protein CoaBC</fullName>
    </recommendedName>
    <alternativeName>
        <fullName evidence="3">DNA/pantothenate metabolism flavoprotein</fullName>
    </alternativeName>
    <alternativeName>
        <fullName evidence="3">Phosphopantothenoylcysteine synthetase/decarboxylase</fullName>
        <shortName evidence="3">PPCS-PPCDC</shortName>
    </alternativeName>
    <domain>
        <recommendedName>
            <fullName evidence="3">Phosphopantothenoylcysteine decarboxylase</fullName>
            <shortName evidence="3">PPC decarboxylase</shortName>
            <shortName evidence="3">PPC-DC</shortName>
            <ecNumber evidence="3">4.1.1.36</ecNumber>
        </recommendedName>
        <alternativeName>
            <fullName evidence="3">CoaC</fullName>
        </alternativeName>
    </domain>
    <domain>
        <recommendedName>
            <fullName evidence="3">Phosphopantothenate--cysteine ligase</fullName>
            <ecNumber evidence="3">6.3.2.5</ecNumber>
        </recommendedName>
        <alternativeName>
            <fullName evidence="3">CoaB</fullName>
        </alternativeName>
        <alternativeName>
            <fullName evidence="3">Phosphopantothenoylcysteine synthetase</fullName>
            <shortName evidence="3">PPC synthetase</shortName>
            <shortName evidence="3">PPC-S</shortName>
        </alternativeName>
    </domain>
</protein>
<dbReference type="Gene3D" id="3.40.50.1950">
    <property type="entry name" value="Flavin prenyltransferase-like"/>
    <property type="match status" value="1"/>
</dbReference>
<feature type="active site" description="Proton donor" evidence="3">
    <location>
        <position position="159"/>
    </location>
</feature>
<dbReference type="EC" id="4.1.1.36" evidence="3"/>
<dbReference type="SUPFAM" id="SSF52507">
    <property type="entry name" value="Homo-oligomeric flavin-containing Cys decarboxylases, HFCD"/>
    <property type="match status" value="1"/>
</dbReference>
<dbReference type="InterPro" id="IPR036551">
    <property type="entry name" value="Flavin_trans-like"/>
</dbReference>
<dbReference type="Proteomes" id="UP000190102">
    <property type="component" value="Unassembled WGS sequence"/>
</dbReference>
<dbReference type="UniPathway" id="UPA00241">
    <property type="reaction ID" value="UER00353"/>
</dbReference>
<dbReference type="HAMAP" id="MF_02225">
    <property type="entry name" value="CoaBC"/>
    <property type="match status" value="1"/>
</dbReference>
<evidence type="ECO:0000259" key="5">
    <source>
        <dbReference type="Pfam" id="PF02441"/>
    </source>
</evidence>
<comment type="cofactor">
    <cofactor evidence="3">
        <name>FMN</name>
        <dbReference type="ChEBI" id="CHEBI:58210"/>
    </cofactor>
    <text evidence="3">Binds 1 FMN per subunit.</text>
</comment>
<dbReference type="InterPro" id="IPR007085">
    <property type="entry name" value="DNA/pantothenate-metab_flavo_C"/>
</dbReference>
<evidence type="ECO:0000313" key="8">
    <source>
        <dbReference type="Proteomes" id="UP000190102"/>
    </source>
</evidence>
<dbReference type="AlphaFoldDB" id="A0A1T4JVP9"/>
<dbReference type="SUPFAM" id="SSF102645">
    <property type="entry name" value="CoaB-like"/>
    <property type="match status" value="1"/>
</dbReference>
<comment type="similarity">
    <text evidence="3 4">In the C-terminal section; belongs to the PPC synthetase family.</text>
</comment>
<feature type="binding site" evidence="3">
    <location>
        <position position="341"/>
    </location>
    <ligand>
        <name>CTP</name>
        <dbReference type="ChEBI" id="CHEBI:37563"/>
    </ligand>
</feature>
<keyword evidence="1 3" id="KW-0210">Decarboxylase</keyword>
<dbReference type="NCBIfam" id="TIGR00521">
    <property type="entry name" value="coaBC_dfp"/>
    <property type="match status" value="1"/>
</dbReference>
<dbReference type="GO" id="GO:0004632">
    <property type="term" value="F:phosphopantothenate--cysteine ligase activity"/>
    <property type="evidence" value="ECO:0007669"/>
    <property type="project" value="UniProtKB-UniRule"/>
</dbReference>
<evidence type="ECO:0000259" key="6">
    <source>
        <dbReference type="Pfam" id="PF04127"/>
    </source>
</evidence>
<dbReference type="InterPro" id="IPR035929">
    <property type="entry name" value="CoaB-like_sf"/>
</dbReference>
<keyword evidence="2 3" id="KW-0456">Lyase</keyword>
<evidence type="ECO:0000256" key="2">
    <source>
        <dbReference type="ARBA" id="ARBA00023239"/>
    </source>
</evidence>
<evidence type="ECO:0000313" key="7">
    <source>
        <dbReference type="EMBL" id="SJZ34214.1"/>
    </source>
</evidence>
<name>A0A1T4JVP9_9BACT</name>
<keyword evidence="3" id="KW-0460">Magnesium</keyword>
<dbReference type="GO" id="GO:0015941">
    <property type="term" value="P:pantothenate catabolic process"/>
    <property type="evidence" value="ECO:0007669"/>
    <property type="project" value="InterPro"/>
</dbReference>
<keyword evidence="3" id="KW-0511">Multifunctional enzyme</keyword>
<feature type="binding site" evidence="3">
    <location>
        <position position="323"/>
    </location>
    <ligand>
        <name>CTP</name>
        <dbReference type="ChEBI" id="CHEBI:37563"/>
    </ligand>
</feature>
<gene>
    <name evidence="3" type="primary">coaBC</name>
    <name evidence="7" type="ORF">SAMN02745119_00103</name>
</gene>
<keyword evidence="3" id="KW-0479">Metal-binding</keyword>
<evidence type="ECO:0000256" key="4">
    <source>
        <dbReference type="RuleBase" id="RU364078"/>
    </source>
</evidence>
<comment type="function">
    <text evidence="4">Catalyzes two steps in the biosynthesis of coenzyme A. In the first step cysteine is conjugated to 4'-phosphopantothenate to form 4-phosphopantothenoylcysteine, in the latter compound is decarboxylated to form 4'-phosphopantotheine.</text>
</comment>
<comment type="catalytic activity">
    <reaction evidence="3 4">
        <text>(R)-4'-phosphopantothenate + L-cysteine + CTP = N-[(R)-4-phosphopantothenoyl]-L-cysteine + CMP + diphosphate + H(+)</text>
        <dbReference type="Rhea" id="RHEA:19397"/>
        <dbReference type="ChEBI" id="CHEBI:10986"/>
        <dbReference type="ChEBI" id="CHEBI:15378"/>
        <dbReference type="ChEBI" id="CHEBI:33019"/>
        <dbReference type="ChEBI" id="CHEBI:35235"/>
        <dbReference type="ChEBI" id="CHEBI:37563"/>
        <dbReference type="ChEBI" id="CHEBI:59458"/>
        <dbReference type="ChEBI" id="CHEBI:60377"/>
        <dbReference type="EC" id="6.3.2.5"/>
    </reaction>
</comment>
<dbReference type="STRING" id="115783.SAMN02745119_00103"/>
<feature type="region of interest" description="Phosphopantothenate--cysteine ligase" evidence="3">
    <location>
        <begin position="191"/>
        <end position="403"/>
    </location>
</feature>
<dbReference type="Pfam" id="PF04127">
    <property type="entry name" value="DFP"/>
    <property type="match status" value="1"/>
</dbReference>
<dbReference type="Pfam" id="PF02441">
    <property type="entry name" value="Flavoprotein"/>
    <property type="match status" value="1"/>
</dbReference>
<keyword evidence="3 4" id="KW-0288">FMN</keyword>
<dbReference type="Gene3D" id="3.40.50.10300">
    <property type="entry name" value="CoaB-like"/>
    <property type="match status" value="1"/>
</dbReference>
<dbReference type="RefSeq" id="WP_078788422.1">
    <property type="nucleotide sequence ID" value="NZ_FUWR01000001.1"/>
</dbReference>
<comment type="cofactor">
    <cofactor evidence="3">
        <name>Mg(2+)</name>
        <dbReference type="ChEBI" id="CHEBI:18420"/>
    </cofactor>
</comment>
<dbReference type="GO" id="GO:0015937">
    <property type="term" value="P:coenzyme A biosynthetic process"/>
    <property type="evidence" value="ECO:0007669"/>
    <property type="project" value="UniProtKB-UniRule"/>
</dbReference>
<comment type="function">
    <text evidence="3">Catalyzes two sequential steps in the biosynthesis of coenzyme A. In the first step cysteine is conjugated to 4'-phosphopantothenate to form 4-phosphopantothenoylcysteine. In the second step the latter compound is decarboxylated to form 4'-phosphopantotheine.</text>
</comment>
<feature type="domain" description="Flavoprotein" evidence="5">
    <location>
        <begin position="7"/>
        <end position="176"/>
    </location>
</feature>
<dbReference type="OrthoDB" id="9802554at2"/>
<comment type="pathway">
    <text evidence="3 4">Cofactor biosynthesis; coenzyme A biosynthesis; CoA from (R)-pantothenate: step 3/5.</text>
</comment>
<reference evidence="8" key="1">
    <citation type="submission" date="2017-02" db="EMBL/GenBank/DDBJ databases">
        <authorList>
            <person name="Varghese N."/>
            <person name="Submissions S."/>
        </authorList>
    </citation>
    <scope>NUCLEOTIDE SEQUENCE [LARGE SCALE GENOMIC DNA]</scope>
    <source>
        <strain evidence="8">ATCC BAA-34</strain>
    </source>
</reference>
<keyword evidence="3 4" id="KW-0285">Flavoprotein</keyword>
<dbReference type="GO" id="GO:0004633">
    <property type="term" value="F:phosphopantothenoylcysteine decarboxylase activity"/>
    <property type="evidence" value="ECO:0007669"/>
    <property type="project" value="UniProtKB-UniRule"/>
</dbReference>
<dbReference type="InterPro" id="IPR005252">
    <property type="entry name" value="CoaBC"/>
</dbReference>
<feature type="binding site" evidence="3">
    <location>
        <position position="337"/>
    </location>
    <ligand>
        <name>CTP</name>
        <dbReference type="ChEBI" id="CHEBI:37563"/>
    </ligand>
</feature>
<comment type="pathway">
    <text evidence="3 4">Cofactor biosynthesis; coenzyme A biosynthesis; CoA from (R)-pantothenate: step 2/5.</text>
</comment>
<comment type="catalytic activity">
    <reaction evidence="3 4">
        <text>N-[(R)-4-phosphopantothenoyl]-L-cysteine + H(+) = (R)-4'-phosphopantetheine + CO2</text>
        <dbReference type="Rhea" id="RHEA:16793"/>
        <dbReference type="ChEBI" id="CHEBI:15378"/>
        <dbReference type="ChEBI" id="CHEBI:16526"/>
        <dbReference type="ChEBI" id="CHEBI:59458"/>
        <dbReference type="ChEBI" id="CHEBI:61723"/>
        <dbReference type="EC" id="4.1.1.36"/>
    </reaction>
</comment>
<dbReference type="PANTHER" id="PTHR14359:SF6">
    <property type="entry name" value="PHOSPHOPANTOTHENOYLCYSTEINE DECARBOXYLASE"/>
    <property type="match status" value="1"/>
</dbReference>